<dbReference type="AlphaFoldDB" id="A0A9W4DJ58"/>
<dbReference type="EMBL" id="CAJSLV010000002">
    <property type="protein sequence ID" value="CAG6391067.1"/>
    <property type="molecule type" value="Genomic_DNA"/>
</dbReference>
<gene>
    <name evidence="1" type="ORF">SCOCK_100133</name>
</gene>
<name>A0A9W4DJ58_9ACTN</name>
<organism evidence="1 2">
    <name type="scientific">Actinacidiphila cocklensis</name>
    <dbReference type="NCBI Taxonomy" id="887465"/>
    <lineage>
        <taxon>Bacteria</taxon>
        <taxon>Bacillati</taxon>
        <taxon>Actinomycetota</taxon>
        <taxon>Actinomycetes</taxon>
        <taxon>Kitasatosporales</taxon>
        <taxon>Streptomycetaceae</taxon>
        <taxon>Actinacidiphila</taxon>
    </lineage>
</organism>
<protein>
    <submittedName>
        <fullName evidence="1">Uncharacterized protein</fullName>
    </submittedName>
</protein>
<keyword evidence="2" id="KW-1185">Reference proteome</keyword>
<reference evidence="1" key="1">
    <citation type="submission" date="2021-05" db="EMBL/GenBank/DDBJ databases">
        <authorList>
            <person name="Arsene-Ploetze F."/>
        </authorList>
    </citation>
    <scope>NUCLEOTIDE SEQUENCE</scope>
    <source>
        <strain evidence="1">DSM 42138</strain>
    </source>
</reference>
<proteinExistence type="predicted"/>
<evidence type="ECO:0000313" key="2">
    <source>
        <dbReference type="Proteomes" id="UP001152519"/>
    </source>
</evidence>
<comment type="caution">
    <text evidence="1">The sequence shown here is derived from an EMBL/GenBank/DDBJ whole genome shotgun (WGS) entry which is preliminary data.</text>
</comment>
<dbReference type="Proteomes" id="UP001152519">
    <property type="component" value="Unassembled WGS sequence"/>
</dbReference>
<evidence type="ECO:0000313" key="1">
    <source>
        <dbReference type="EMBL" id="CAG6391067.1"/>
    </source>
</evidence>
<sequence>MSMPNGSGYPIYSIASHASRKTVHWTHFRETVTLLLKS</sequence>
<accession>A0A9W4DJ58</accession>